<dbReference type="KEGG" id="aon:DEH84_10650"/>
<evidence type="ECO:0000313" key="12">
    <source>
        <dbReference type="EMBL" id="AWI53833.1"/>
    </source>
</evidence>
<dbReference type="PANTHER" id="PTHR30386">
    <property type="entry name" value="MEMBRANE FUSION SUBUNIT OF EMRAB-TOLC MULTIDRUG EFFLUX PUMP"/>
    <property type="match status" value="1"/>
</dbReference>
<dbReference type="GO" id="GO:0015721">
    <property type="term" value="P:bile acid and bile salt transport"/>
    <property type="evidence" value="ECO:0007669"/>
    <property type="project" value="UniProtKB-ARBA"/>
</dbReference>
<dbReference type="Proteomes" id="UP000244892">
    <property type="component" value="Chromosome"/>
</dbReference>
<dbReference type="OrthoDB" id="9811754at2"/>
<comment type="similarity">
    <text evidence="2">Belongs to the membrane fusion protein (MFP) (TC 8.A.1) family.</text>
</comment>
<name>A0A2U8FS10_9BURK</name>
<feature type="domain" description="Multidrug export protein EmrA/FarA alpha-helical hairpin" evidence="11">
    <location>
        <begin position="94"/>
        <end position="227"/>
    </location>
</feature>
<dbReference type="Pfam" id="PF25885">
    <property type="entry name" value="HH_EMRA"/>
    <property type="match status" value="1"/>
</dbReference>
<dbReference type="RefSeq" id="WP_109036830.1">
    <property type="nucleotide sequence ID" value="NZ_CP029210.1"/>
</dbReference>
<comment type="subcellular location">
    <subcellularLocation>
        <location evidence="1">Cell inner membrane</location>
        <topology evidence="1">Single-pass membrane protein</topology>
    </subcellularLocation>
</comment>
<protein>
    <submittedName>
        <fullName evidence="12">EmrA/EmrK family multidrug efflux transporter periplasmic adaptor subunit</fullName>
    </submittedName>
</protein>
<dbReference type="EMBL" id="CP029210">
    <property type="protein sequence ID" value="AWI53833.1"/>
    <property type="molecule type" value="Genomic_DNA"/>
</dbReference>
<dbReference type="AlphaFoldDB" id="A0A2U8FS10"/>
<dbReference type="SUPFAM" id="SSF111369">
    <property type="entry name" value="HlyD-like secretion proteins"/>
    <property type="match status" value="2"/>
</dbReference>
<keyword evidence="7 10" id="KW-1133">Transmembrane helix</keyword>
<accession>A0A2U8FS10</accession>
<evidence type="ECO:0000256" key="1">
    <source>
        <dbReference type="ARBA" id="ARBA00004377"/>
    </source>
</evidence>
<dbReference type="GO" id="GO:1990961">
    <property type="term" value="P:xenobiotic detoxification by transmembrane export across the plasma membrane"/>
    <property type="evidence" value="ECO:0007669"/>
    <property type="project" value="UniProtKB-ARBA"/>
</dbReference>
<evidence type="ECO:0000256" key="5">
    <source>
        <dbReference type="ARBA" id="ARBA00022519"/>
    </source>
</evidence>
<evidence type="ECO:0000256" key="4">
    <source>
        <dbReference type="ARBA" id="ARBA00022475"/>
    </source>
</evidence>
<evidence type="ECO:0000256" key="10">
    <source>
        <dbReference type="SAM" id="Phobius"/>
    </source>
</evidence>
<dbReference type="Gene3D" id="2.40.30.170">
    <property type="match status" value="1"/>
</dbReference>
<dbReference type="PANTHER" id="PTHR30386:SF19">
    <property type="entry name" value="MULTIDRUG EXPORT PROTEIN EMRA-RELATED"/>
    <property type="match status" value="1"/>
</dbReference>
<keyword evidence="8 10" id="KW-0472">Membrane</keyword>
<evidence type="ECO:0000256" key="3">
    <source>
        <dbReference type="ARBA" id="ARBA00022448"/>
    </source>
</evidence>
<keyword evidence="3" id="KW-0813">Transport</keyword>
<evidence type="ECO:0000256" key="8">
    <source>
        <dbReference type="ARBA" id="ARBA00023136"/>
    </source>
</evidence>
<reference evidence="12 13" key="1">
    <citation type="submission" date="2018-05" db="EMBL/GenBank/DDBJ databases">
        <title>complete genome sequence of Aquabacterium olei NBRC 110486.</title>
        <authorList>
            <person name="Tang B."/>
            <person name="Chang J."/>
            <person name="Zhang L."/>
            <person name="Yang H."/>
        </authorList>
    </citation>
    <scope>NUCLEOTIDE SEQUENCE [LARGE SCALE GENOMIC DNA]</scope>
    <source>
        <strain evidence="12 13">NBRC 110486</strain>
    </source>
</reference>
<organism evidence="12 13">
    <name type="scientific">Aquabacterium olei</name>
    <dbReference type="NCBI Taxonomy" id="1296669"/>
    <lineage>
        <taxon>Bacteria</taxon>
        <taxon>Pseudomonadati</taxon>
        <taxon>Pseudomonadota</taxon>
        <taxon>Betaproteobacteria</taxon>
        <taxon>Burkholderiales</taxon>
        <taxon>Aquabacterium</taxon>
    </lineage>
</organism>
<evidence type="ECO:0000313" key="13">
    <source>
        <dbReference type="Proteomes" id="UP000244892"/>
    </source>
</evidence>
<keyword evidence="5" id="KW-0997">Cell inner membrane</keyword>
<dbReference type="InterPro" id="IPR058633">
    <property type="entry name" value="EmrA/FarA_HH"/>
</dbReference>
<evidence type="ECO:0000259" key="11">
    <source>
        <dbReference type="Pfam" id="PF25885"/>
    </source>
</evidence>
<keyword evidence="13" id="KW-1185">Reference proteome</keyword>
<keyword evidence="6 10" id="KW-0812">Transmembrane</keyword>
<dbReference type="GO" id="GO:0005886">
    <property type="term" value="C:plasma membrane"/>
    <property type="evidence" value="ECO:0007669"/>
    <property type="project" value="UniProtKB-SubCell"/>
</dbReference>
<feature type="transmembrane region" description="Helical" evidence="10">
    <location>
        <begin position="21"/>
        <end position="42"/>
    </location>
</feature>
<dbReference type="InterPro" id="IPR050739">
    <property type="entry name" value="MFP"/>
</dbReference>
<proteinExistence type="inferred from homology"/>
<dbReference type="FunFam" id="2.40.30.170:FF:000003">
    <property type="entry name" value="Multidrug resistance protein A"/>
    <property type="match status" value="1"/>
</dbReference>
<feature type="coiled-coil region" evidence="9">
    <location>
        <begin position="99"/>
        <end position="147"/>
    </location>
</feature>
<keyword evidence="4" id="KW-1003">Cell membrane</keyword>
<evidence type="ECO:0000256" key="7">
    <source>
        <dbReference type="ARBA" id="ARBA00022989"/>
    </source>
</evidence>
<dbReference type="Gene3D" id="2.40.50.100">
    <property type="match status" value="1"/>
</dbReference>
<dbReference type="GO" id="GO:0046677">
    <property type="term" value="P:response to antibiotic"/>
    <property type="evidence" value="ECO:0007669"/>
    <property type="project" value="UniProtKB-ARBA"/>
</dbReference>
<dbReference type="Gene3D" id="1.10.287.470">
    <property type="entry name" value="Helix hairpin bin"/>
    <property type="match status" value="2"/>
</dbReference>
<evidence type="ECO:0000256" key="2">
    <source>
        <dbReference type="ARBA" id="ARBA00009477"/>
    </source>
</evidence>
<keyword evidence="9" id="KW-0175">Coiled coil</keyword>
<evidence type="ECO:0000256" key="9">
    <source>
        <dbReference type="SAM" id="Coils"/>
    </source>
</evidence>
<evidence type="ECO:0000256" key="6">
    <source>
        <dbReference type="ARBA" id="ARBA00022692"/>
    </source>
</evidence>
<sequence length="415" mass="43857">MSQAPAENLSAAQPARTRRKALSAVAAVVLFGGAAWGAWYALVASHYEHTDNAYVQANVVQITPQVGGTVLSIGADDTDVVKAGQVLVRLDPADADVALDQARAQLAQTVREVRTLYANNASLQAQVALRQADVEKARNEVARAQEDVSRRSPLLASGAVGKEEFQHASAQLVAMRSALTAAESALVAAREQLASNRSLTDGTSVAEHPNVARAAARVREAWLARQRVDLLAPVDGHVAKRSVQVGQRVQAGSPLMALVTLGQPWVDANFKESQLQRVRIGQPATLTADVYGSKVAYHGKVVGLGAGTGAAFALLPAQNATGNWIKIVQRVPVRIELDPREVAAHPLRVGLSMEVELDVSRQDGPVLAVAPRARALTQTDVFNHQASEADALVRRIIDANIGHTTAHAVAAARGA</sequence>
<gene>
    <name evidence="12" type="ORF">DEH84_10650</name>
</gene>